<dbReference type="PANTHER" id="PTHR34676">
    <property type="entry name" value="DUF4219 DOMAIN-CONTAINING PROTEIN-RELATED"/>
    <property type="match status" value="1"/>
</dbReference>
<gene>
    <name evidence="3" type="ORF">Tci_025989</name>
</gene>
<protein>
    <submittedName>
        <fullName evidence="3">Ribonuclease H-like domain-containing protein</fullName>
    </submittedName>
</protein>
<comment type="caution">
    <text evidence="3">The sequence shown here is derived from an EMBL/GenBank/DDBJ whole genome shotgun (WGS) entry which is preliminary data.</text>
</comment>
<feature type="compositionally biased region" description="Basic and acidic residues" evidence="2">
    <location>
        <begin position="599"/>
        <end position="624"/>
    </location>
</feature>
<dbReference type="Pfam" id="PF14223">
    <property type="entry name" value="Retrotran_gag_2"/>
    <property type="match status" value="2"/>
</dbReference>
<keyword evidence="1" id="KW-0175">Coiled coil</keyword>
<evidence type="ECO:0000313" key="3">
    <source>
        <dbReference type="EMBL" id="GEU54011.1"/>
    </source>
</evidence>
<feature type="region of interest" description="Disordered" evidence="2">
    <location>
        <begin position="599"/>
        <end position="630"/>
    </location>
</feature>
<proteinExistence type="predicted"/>
<evidence type="ECO:0000256" key="2">
    <source>
        <dbReference type="SAM" id="MobiDB-lite"/>
    </source>
</evidence>
<accession>A0A6L2KWI5</accession>
<reference evidence="3" key="1">
    <citation type="journal article" date="2019" name="Sci. Rep.">
        <title>Draft genome of Tanacetum cinerariifolium, the natural source of mosquito coil.</title>
        <authorList>
            <person name="Yamashiro T."/>
            <person name="Shiraishi A."/>
            <person name="Satake H."/>
            <person name="Nakayama K."/>
        </authorList>
    </citation>
    <scope>NUCLEOTIDE SEQUENCE</scope>
</reference>
<sequence>MIDLLVQQYEQFVISKDESIDSAFARFNTIITSLKALNEGYSSKNYVRKFLRALHPKWRAKVLKIKESKDLTSLPLDELIGISNDEKCSTSKNEDEEYAMAVRDFKKFFKRRGRFVRQPQNDKRMFQRIHDDKKGKGDRKFFRCGDPNYLIRECPKPPKDKNQKSFRRRVSLAYLKLSLWSFIYRVWKKVDTPYQAMWDMAYWDFLESSILHCYLQSVGTDTPYLLDGYDVLRKFLRALHPKWRAKVTMIEVSKDLTSLSLDELIENLKVHEMIIKKDYEIVKTKGERKSLALKAKKESSDEECLTFKSSKEAAMTRTVTVIENALDAAIQFILLENVQNHRKTRTKRAFVGGSWSDSSEDDDEKIKNKTCLVDQASSEVFYESSFTIYFMPTIPKNNTLTGSPPGQMEFRVSTQTVAVAKLLVLNPNEFKLWKMRIEQYFLITDYALWEVILNGDSPPPTRSVKGVETPYPPTTIEEKLSRKNELKARGNKESKKIQKTILKQQCENFNGTSSEGLDQIYDRLQNLISHLKIHGETISLEDLNLKLLRSLPSEWKTHTLIWRNKPDLETLSMDDLGDGLKVADGNVDYESQKIPIETRKESRECRASKNQDNRNREAPRRTVPDEDGPTNFALMAYISSSSSSSSNSNTEVSTCSKAYLKSYKTLKEHYDNLTKDFNKSQFNLGAYKGGLASDEARIEVYKKNEVVFEDDIKILKLDVMLRDKAITELRQKFKKAKKERDDLKLTLEKFEGSSKYLSRLFDSQQSDKSKTGLGYDSQGVDSQVLENQVNDKYNTGDLEDMGVASIVTSSSSSGTISKHLLRSAVSSSATTACTCSSNFCFLALSYSSSSLTLLELSTALSLTASESIATKLFT</sequence>
<organism evidence="3">
    <name type="scientific">Tanacetum cinerariifolium</name>
    <name type="common">Dalmatian daisy</name>
    <name type="synonym">Chrysanthemum cinerariifolium</name>
    <dbReference type="NCBI Taxonomy" id="118510"/>
    <lineage>
        <taxon>Eukaryota</taxon>
        <taxon>Viridiplantae</taxon>
        <taxon>Streptophyta</taxon>
        <taxon>Embryophyta</taxon>
        <taxon>Tracheophyta</taxon>
        <taxon>Spermatophyta</taxon>
        <taxon>Magnoliopsida</taxon>
        <taxon>eudicotyledons</taxon>
        <taxon>Gunneridae</taxon>
        <taxon>Pentapetalae</taxon>
        <taxon>asterids</taxon>
        <taxon>campanulids</taxon>
        <taxon>Asterales</taxon>
        <taxon>Asteraceae</taxon>
        <taxon>Asteroideae</taxon>
        <taxon>Anthemideae</taxon>
        <taxon>Anthemidinae</taxon>
        <taxon>Tanacetum</taxon>
    </lineage>
</organism>
<dbReference type="AlphaFoldDB" id="A0A6L2KWI5"/>
<evidence type="ECO:0000256" key="1">
    <source>
        <dbReference type="SAM" id="Coils"/>
    </source>
</evidence>
<dbReference type="PANTHER" id="PTHR34676:SF15">
    <property type="entry name" value="ZINC FINGER, CCHC-TYPE-RELATED"/>
    <property type="match status" value="1"/>
</dbReference>
<name>A0A6L2KWI5_TANCI</name>
<dbReference type="EMBL" id="BKCJ010003263">
    <property type="protein sequence ID" value="GEU54011.1"/>
    <property type="molecule type" value="Genomic_DNA"/>
</dbReference>
<feature type="coiled-coil region" evidence="1">
    <location>
        <begin position="726"/>
        <end position="753"/>
    </location>
</feature>